<proteinExistence type="predicted"/>
<accession>A0A328E768</accession>
<sequence length="95" mass="10728">MNGPRNDEASSSKGRDRWKITLNKFSNILRRASQHTRTVRVSERKKPRPNSTVAQTPPSPPTGLACQGFVVYKWLDCSGRLLNSMIASFIENRLV</sequence>
<dbReference type="AlphaFoldDB" id="A0A328E768"/>
<name>A0A328E768_9ASTE</name>
<evidence type="ECO:0000313" key="3">
    <source>
        <dbReference type="Proteomes" id="UP000249390"/>
    </source>
</evidence>
<dbReference type="EMBL" id="NQVE01000035">
    <property type="protein sequence ID" value="RAL52323.1"/>
    <property type="molecule type" value="Genomic_DNA"/>
</dbReference>
<evidence type="ECO:0000256" key="1">
    <source>
        <dbReference type="SAM" id="MobiDB-lite"/>
    </source>
</evidence>
<evidence type="ECO:0000313" key="2">
    <source>
        <dbReference type="EMBL" id="RAL52323.1"/>
    </source>
</evidence>
<dbReference type="Proteomes" id="UP000249390">
    <property type="component" value="Unassembled WGS sequence"/>
</dbReference>
<feature type="compositionally biased region" description="Basic residues" evidence="1">
    <location>
        <begin position="33"/>
        <end position="48"/>
    </location>
</feature>
<organism evidence="2 3">
    <name type="scientific">Cuscuta australis</name>
    <dbReference type="NCBI Taxonomy" id="267555"/>
    <lineage>
        <taxon>Eukaryota</taxon>
        <taxon>Viridiplantae</taxon>
        <taxon>Streptophyta</taxon>
        <taxon>Embryophyta</taxon>
        <taxon>Tracheophyta</taxon>
        <taxon>Spermatophyta</taxon>
        <taxon>Magnoliopsida</taxon>
        <taxon>eudicotyledons</taxon>
        <taxon>Gunneridae</taxon>
        <taxon>Pentapetalae</taxon>
        <taxon>asterids</taxon>
        <taxon>lamiids</taxon>
        <taxon>Solanales</taxon>
        <taxon>Convolvulaceae</taxon>
        <taxon>Cuscuteae</taxon>
        <taxon>Cuscuta</taxon>
        <taxon>Cuscuta subgen. Grammica</taxon>
        <taxon>Cuscuta sect. Cleistogrammica</taxon>
    </lineage>
</organism>
<reference evidence="2 3" key="1">
    <citation type="submission" date="2018-06" db="EMBL/GenBank/DDBJ databases">
        <title>The Genome of Cuscuta australis (Dodder) Provides Insight into the Evolution of Plant Parasitism.</title>
        <authorList>
            <person name="Liu H."/>
        </authorList>
    </citation>
    <scope>NUCLEOTIDE SEQUENCE [LARGE SCALE GENOMIC DNA]</scope>
    <source>
        <strain evidence="3">cv. Yunnan</strain>
        <tissue evidence="2">Vines</tissue>
    </source>
</reference>
<keyword evidence="3" id="KW-1185">Reference proteome</keyword>
<comment type="caution">
    <text evidence="2">The sequence shown here is derived from an EMBL/GenBank/DDBJ whole genome shotgun (WGS) entry which is preliminary data.</text>
</comment>
<gene>
    <name evidence="2" type="ORF">DM860_016172</name>
</gene>
<feature type="region of interest" description="Disordered" evidence="1">
    <location>
        <begin position="33"/>
        <end position="62"/>
    </location>
</feature>
<protein>
    <submittedName>
        <fullName evidence="2">Uncharacterized protein</fullName>
    </submittedName>
</protein>